<dbReference type="EMBL" id="SMMG02000009">
    <property type="protein sequence ID" value="KAA3461233.1"/>
    <property type="molecule type" value="Genomic_DNA"/>
</dbReference>
<dbReference type="SUPFAM" id="SSF50630">
    <property type="entry name" value="Acid proteases"/>
    <property type="match status" value="1"/>
</dbReference>
<dbReference type="CDD" id="cd00303">
    <property type="entry name" value="retropepsin_like"/>
    <property type="match status" value="1"/>
</dbReference>
<dbReference type="Proteomes" id="UP000325315">
    <property type="component" value="Unassembled WGS sequence"/>
</dbReference>
<dbReference type="Gene3D" id="2.40.70.10">
    <property type="entry name" value="Acid Proteases"/>
    <property type="match status" value="1"/>
</dbReference>
<gene>
    <name evidence="2" type="ORF">EPI10_027820</name>
</gene>
<sequence length="328" mass="36878">MLKQGEMSVVDFEREFSRLSIYVVEYVPTEADSRKRFLRGLCDELRVQLVYLKIIEFANLVERSKMVEQVLGLDKKPKVTRLPGKRTGTTSSTPQPKRSKELRGSWRPCFRTEISDKNRGKQMTFSTGSIRGPSRNTELPECEHYGNRHQGECWKLTGGRFCCGSIEHFVKDCLKNKNVVSVTSQRSESASRGQGSSRGGSVIRGGARRGSDIATHQSEGRVPARAYVVRTRDEGNANDVVTEPVYVLIDLGSSHSYVNTKLVESKNLKTEMSKVSIAVSSPLGQTVLVNQVYRTYPLMIQDKIFSVDLLIMPFGDFDIILGMDWLPE</sequence>
<evidence type="ECO:0000256" key="1">
    <source>
        <dbReference type="SAM" id="MobiDB-lite"/>
    </source>
</evidence>
<dbReference type="InterPro" id="IPR021109">
    <property type="entry name" value="Peptidase_aspartic_dom_sf"/>
</dbReference>
<reference evidence="3" key="1">
    <citation type="journal article" date="2019" name="Plant Biotechnol. J.">
        <title>Genome sequencing of the Australian wild diploid species Gossypium australe highlights disease resistance and delayed gland morphogenesis.</title>
        <authorList>
            <person name="Cai Y."/>
            <person name="Cai X."/>
            <person name="Wang Q."/>
            <person name="Wang P."/>
            <person name="Zhang Y."/>
            <person name="Cai C."/>
            <person name="Xu Y."/>
            <person name="Wang K."/>
            <person name="Zhou Z."/>
            <person name="Wang C."/>
            <person name="Geng S."/>
            <person name="Li B."/>
            <person name="Dong Q."/>
            <person name="Hou Y."/>
            <person name="Wang H."/>
            <person name="Ai P."/>
            <person name="Liu Z."/>
            <person name="Yi F."/>
            <person name="Sun M."/>
            <person name="An G."/>
            <person name="Cheng J."/>
            <person name="Zhang Y."/>
            <person name="Shi Q."/>
            <person name="Xie Y."/>
            <person name="Shi X."/>
            <person name="Chang Y."/>
            <person name="Huang F."/>
            <person name="Chen Y."/>
            <person name="Hong S."/>
            <person name="Mi L."/>
            <person name="Sun Q."/>
            <person name="Zhang L."/>
            <person name="Zhou B."/>
            <person name="Peng R."/>
            <person name="Zhang X."/>
            <person name="Liu F."/>
        </authorList>
    </citation>
    <scope>NUCLEOTIDE SEQUENCE [LARGE SCALE GENOMIC DNA]</scope>
    <source>
        <strain evidence="3">cv. PA1801</strain>
    </source>
</reference>
<name>A0A5B6UUY1_9ROSI</name>
<dbReference type="AlphaFoldDB" id="A0A5B6UUY1"/>
<protein>
    <submittedName>
        <fullName evidence="2">Zf-CCHC domain-containing protein/RVP_2 domain-containing protein</fullName>
    </submittedName>
</protein>
<comment type="caution">
    <text evidence="2">The sequence shown here is derived from an EMBL/GenBank/DDBJ whole genome shotgun (WGS) entry which is preliminary data.</text>
</comment>
<dbReference type="InterPro" id="IPR032567">
    <property type="entry name" value="RTL1-rel"/>
</dbReference>
<dbReference type="PANTHER" id="PTHR15503:SF45">
    <property type="entry name" value="RNA-DIRECTED DNA POLYMERASE HOMOLOG"/>
    <property type="match status" value="1"/>
</dbReference>
<feature type="region of interest" description="Disordered" evidence="1">
    <location>
        <begin position="184"/>
        <end position="219"/>
    </location>
</feature>
<accession>A0A5B6UUY1</accession>
<proteinExistence type="predicted"/>
<feature type="compositionally biased region" description="Polar residues" evidence="1">
    <location>
        <begin position="87"/>
        <end position="96"/>
    </location>
</feature>
<dbReference type="Pfam" id="PF08284">
    <property type="entry name" value="RVP_2"/>
    <property type="match status" value="1"/>
</dbReference>
<feature type="region of interest" description="Disordered" evidence="1">
    <location>
        <begin position="78"/>
        <end position="102"/>
    </location>
</feature>
<organism evidence="2 3">
    <name type="scientific">Gossypium australe</name>
    <dbReference type="NCBI Taxonomy" id="47621"/>
    <lineage>
        <taxon>Eukaryota</taxon>
        <taxon>Viridiplantae</taxon>
        <taxon>Streptophyta</taxon>
        <taxon>Embryophyta</taxon>
        <taxon>Tracheophyta</taxon>
        <taxon>Spermatophyta</taxon>
        <taxon>Magnoliopsida</taxon>
        <taxon>eudicotyledons</taxon>
        <taxon>Gunneridae</taxon>
        <taxon>Pentapetalae</taxon>
        <taxon>rosids</taxon>
        <taxon>malvids</taxon>
        <taxon>Malvales</taxon>
        <taxon>Malvaceae</taxon>
        <taxon>Malvoideae</taxon>
        <taxon>Gossypium</taxon>
    </lineage>
</organism>
<evidence type="ECO:0000313" key="2">
    <source>
        <dbReference type="EMBL" id="KAA3461233.1"/>
    </source>
</evidence>
<dbReference type="OrthoDB" id="2272416at2759"/>
<feature type="compositionally biased region" description="Low complexity" evidence="1">
    <location>
        <begin position="184"/>
        <end position="205"/>
    </location>
</feature>
<keyword evidence="3" id="KW-1185">Reference proteome</keyword>
<evidence type="ECO:0000313" key="3">
    <source>
        <dbReference type="Proteomes" id="UP000325315"/>
    </source>
</evidence>
<dbReference type="PANTHER" id="PTHR15503">
    <property type="entry name" value="LDOC1 RELATED"/>
    <property type="match status" value="1"/>
</dbReference>